<name>A0ACB7PDT1_9PEZI</name>
<evidence type="ECO:0000313" key="2">
    <source>
        <dbReference type="Proteomes" id="UP000724584"/>
    </source>
</evidence>
<comment type="caution">
    <text evidence="1">The sequence shown here is derived from an EMBL/GenBank/DDBJ whole genome shotgun (WGS) entry which is preliminary data.</text>
</comment>
<sequence>MTTPIDVEEDPFTFPSLQLNVETERRGMHQKNSSPAEVQRPNVLDDICLGLRLQARIDRVVHGRSTKEEGGAPTTLVVFGFRFHGLNRERRFKEATITIVFEDEKKPGTKRDPEVVALWPNGDFTLSETPVQVENKDGGEVGGDAGVPLGGTGAQLGTHAVRTWERTESFNRTNRATLTGSIILDTTRRDWGDNNAMTLTLCEDEKAESSIVTDLRAAVLLERQNDTDIFTAKVDMKAKGHFAYDILRGIRNLSRFSPANDPVRFKPGVQYIRRRTLHPAFEAKLGVEIDEQKLSVDHLEKVAGVLGSTVLATETSAT</sequence>
<proteinExistence type="predicted"/>
<evidence type="ECO:0000313" key="1">
    <source>
        <dbReference type="EMBL" id="KAH6636433.1"/>
    </source>
</evidence>
<organism evidence="1 2">
    <name type="scientific">Chaetomium tenue</name>
    <dbReference type="NCBI Taxonomy" id="1854479"/>
    <lineage>
        <taxon>Eukaryota</taxon>
        <taxon>Fungi</taxon>
        <taxon>Dikarya</taxon>
        <taxon>Ascomycota</taxon>
        <taxon>Pezizomycotina</taxon>
        <taxon>Sordariomycetes</taxon>
        <taxon>Sordariomycetidae</taxon>
        <taxon>Sordariales</taxon>
        <taxon>Chaetomiaceae</taxon>
        <taxon>Chaetomium</taxon>
    </lineage>
</organism>
<dbReference type="Proteomes" id="UP000724584">
    <property type="component" value="Unassembled WGS sequence"/>
</dbReference>
<gene>
    <name evidence="1" type="ORF">F5144DRAFT_567462</name>
</gene>
<reference evidence="1 2" key="1">
    <citation type="journal article" date="2021" name="Nat. Commun.">
        <title>Genetic determinants of endophytism in the Arabidopsis root mycobiome.</title>
        <authorList>
            <person name="Mesny F."/>
            <person name="Miyauchi S."/>
            <person name="Thiergart T."/>
            <person name="Pickel B."/>
            <person name="Atanasova L."/>
            <person name="Karlsson M."/>
            <person name="Huettel B."/>
            <person name="Barry K.W."/>
            <person name="Haridas S."/>
            <person name="Chen C."/>
            <person name="Bauer D."/>
            <person name="Andreopoulos W."/>
            <person name="Pangilinan J."/>
            <person name="LaButti K."/>
            <person name="Riley R."/>
            <person name="Lipzen A."/>
            <person name="Clum A."/>
            <person name="Drula E."/>
            <person name="Henrissat B."/>
            <person name="Kohler A."/>
            <person name="Grigoriev I.V."/>
            <person name="Martin F.M."/>
            <person name="Hacquard S."/>
        </authorList>
    </citation>
    <scope>NUCLEOTIDE SEQUENCE [LARGE SCALE GENOMIC DNA]</scope>
    <source>
        <strain evidence="1 2">MPI-SDFR-AT-0079</strain>
    </source>
</reference>
<protein>
    <submittedName>
        <fullName evidence="1">Uncharacterized protein</fullName>
    </submittedName>
</protein>
<accession>A0ACB7PDT1</accession>
<dbReference type="EMBL" id="JAGIZQ010000003">
    <property type="protein sequence ID" value="KAH6636433.1"/>
    <property type="molecule type" value="Genomic_DNA"/>
</dbReference>
<keyword evidence="2" id="KW-1185">Reference proteome</keyword>